<feature type="non-terminal residue" evidence="3">
    <location>
        <position position="1"/>
    </location>
</feature>
<dbReference type="Proteomes" id="UP000324897">
    <property type="component" value="Chromosome 3"/>
</dbReference>
<sequence length="375" mass="41352">MAADWASLPADLIDFIAGRILATDDLDYYMDFRAVCRAWRSSTADPKANPSDPRFHPRRWVALDEMHHSDECRLFVNVATGRFIRKDMPMLSRYFVVAGAAGGQLVLAERSPPHAALVLNPFTGGVIRFKATVPSSEMEVVAYVIGSSPPSLILVCGNKSRAIYFGDAEDESFFTPTSHEHFFSDPLVWISLVGGIYATARKKEGSLESSLFAALKKAGGTMVNMFTNYLSDTEKQGTIGLFVVDCDGETQVVFKLHHGMTVFKIDTVANVVELVKDLGSRALFVGECRSFSVDANEFPSVVGNCIYHMVAENLSTLDFGVYVYSLKDKNEVTLQLGSPPLTEVMLARLAEHHESDDDEDAEFDGEEDDESDDND</sequence>
<name>A0A5J9TBR6_9POAL</name>
<dbReference type="AlphaFoldDB" id="A0A5J9TBR6"/>
<feature type="region of interest" description="Disordered" evidence="1">
    <location>
        <begin position="350"/>
        <end position="375"/>
    </location>
</feature>
<proteinExistence type="predicted"/>
<evidence type="ECO:0000259" key="2">
    <source>
        <dbReference type="Pfam" id="PF03478"/>
    </source>
</evidence>
<evidence type="ECO:0000313" key="3">
    <source>
        <dbReference type="EMBL" id="TVU08772.1"/>
    </source>
</evidence>
<feature type="domain" description="KIB1-4 beta-propeller" evidence="2">
    <location>
        <begin position="82"/>
        <end position="322"/>
    </location>
</feature>
<evidence type="ECO:0000313" key="4">
    <source>
        <dbReference type="Proteomes" id="UP000324897"/>
    </source>
</evidence>
<keyword evidence="4" id="KW-1185">Reference proteome</keyword>
<dbReference type="Pfam" id="PF03478">
    <property type="entry name" value="Beta-prop_KIB1-4"/>
    <property type="match status" value="1"/>
</dbReference>
<feature type="compositionally biased region" description="Acidic residues" evidence="1">
    <location>
        <begin position="356"/>
        <end position="375"/>
    </location>
</feature>
<reference evidence="3 4" key="1">
    <citation type="journal article" date="2019" name="Sci. Rep.">
        <title>A high-quality genome of Eragrostis curvula grass provides insights into Poaceae evolution and supports new strategies to enhance forage quality.</title>
        <authorList>
            <person name="Carballo J."/>
            <person name="Santos B.A.C.M."/>
            <person name="Zappacosta D."/>
            <person name="Garbus I."/>
            <person name="Selva J.P."/>
            <person name="Gallo C.A."/>
            <person name="Diaz A."/>
            <person name="Albertini E."/>
            <person name="Caccamo M."/>
            <person name="Echenique V."/>
        </authorList>
    </citation>
    <scope>NUCLEOTIDE SEQUENCE [LARGE SCALE GENOMIC DNA]</scope>
    <source>
        <strain evidence="4">cv. Victoria</strain>
        <tissue evidence="3">Leaf</tissue>
    </source>
</reference>
<dbReference type="Gramene" id="TVU08772">
    <property type="protein sequence ID" value="TVU08772"/>
    <property type="gene ID" value="EJB05_42184"/>
</dbReference>
<evidence type="ECO:0000256" key="1">
    <source>
        <dbReference type="SAM" id="MobiDB-lite"/>
    </source>
</evidence>
<dbReference type="OrthoDB" id="600273at2759"/>
<dbReference type="InterPro" id="IPR005174">
    <property type="entry name" value="KIB1-4_b-propeller"/>
</dbReference>
<comment type="caution">
    <text evidence="3">The sequence shown here is derived from an EMBL/GenBank/DDBJ whole genome shotgun (WGS) entry which is preliminary data.</text>
</comment>
<accession>A0A5J9TBR6</accession>
<dbReference type="PANTHER" id="PTHR33165:SF86">
    <property type="entry name" value="EXPRESSED PROTEIN"/>
    <property type="match status" value="1"/>
</dbReference>
<gene>
    <name evidence="3" type="ORF">EJB05_42184</name>
</gene>
<organism evidence="3 4">
    <name type="scientific">Eragrostis curvula</name>
    <name type="common">weeping love grass</name>
    <dbReference type="NCBI Taxonomy" id="38414"/>
    <lineage>
        <taxon>Eukaryota</taxon>
        <taxon>Viridiplantae</taxon>
        <taxon>Streptophyta</taxon>
        <taxon>Embryophyta</taxon>
        <taxon>Tracheophyta</taxon>
        <taxon>Spermatophyta</taxon>
        <taxon>Magnoliopsida</taxon>
        <taxon>Liliopsida</taxon>
        <taxon>Poales</taxon>
        <taxon>Poaceae</taxon>
        <taxon>PACMAD clade</taxon>
        <taxon>Chloridoideae</taxon>
        <taxon>Eragrostideae</taxon>
        <taxon>Eragrostidinae</taxon>
        <taxon>Eragrostis</taxon>
    </lineage>
</organism>
<dbReference type="EMBL" id="RWGY01000039">
    <property type="protein sequence ID" value="TVU08772.1"/>
    <property type="molecule type" value="Genomic_DNA"/>
</dbReference>
<protein>
    <recommendedName>
        <fullName evidence="2">KIB1-4 beta-propeller domain-containing protein</fullName>
    </recommendedName>
</protein>
<dbReference type="PANTHER" id="PTHR33165">
    <property type="entry name" value="F-BOX DOMAIN CONTAINING PROTEIN-LIKE-RELATED"/>
    <property type="match status" value="1"/>
</dbReference>